<dbReference type="STRING" id="71784.A0A1Y2AD12"/>
<evidence type="ECO:0000256" key="3">
    <source>
        <dbReference type="ARBA" id="ARBA00022553"/>
    </source>
</evidence>
<protein>
    <submittedName>
        <fullName evidence="7">Muniscin C-terminal mu homology domain-domain-containing protein</fullName>
    </submittedName>
</protein>
<feature type="compositionally biased region" description="Polar residues" evidence="5">
    <location>
        <begin position="328"/>
        <end position="337"/>
    </location>
</feature>
<dbReference type="PROSITE" id="PS51072">
    <property type="entry name" value="MHD"/>
    <property type="match status" value="1"/>
</dbReference>
<dbReference type="PANTHER" id="PTHR23065:SF7">
    <property type="entry name" value="NOSTRIN, ISOFORM H"/>
    <property type="match status" value="1"/>
</dbReference>
<proteinExistence type="predicted"/>
<feature type="region of interest" description="Disordered" evidence="5">
    <location>
        <begin position="249"/>
        <end position="436"/>
    </location>
</feature>
<evidence type="ECO:0000256" key="1">
    <source>
        <dbReference type="ARBA" id="ARBA00004496"/>
    </source>
</evidence>
<reference evidence="7 8" key="1">
    <citation type="submission" date="2016-07" db="EMBL/GenBank/DDBJ databases">
        <title>Pervasive Adenine N6-methylation of Active Genes in Fungi.</title>
        <authorList>
            <consortium name="DOE Joint Genome Institute"/>
            <person name="Mondo S.J."/>
            <person name="Dannebaum R.O."/>
            <person name="Kuo R.C."/>
            <person name="Labutti K."/>
            <person name="Haridas S."/>
            <person name="Kuo A."/>
            <person name="Salamov A."/>
            <person name="Ahrendt S.R."/>
            <person name="Lipzen A."/>
            <person name="Sullivan W."/>
            <person name="Andreopoulos W.B."/>
            <person name="Clum A."/>
            <person name="Lindquist E."/>
            <person name="Daum C."/>
            <person name="Ramamoorthy G.K."/>
            <person name="Gryganskyi A."/>
            <person name="Culley D."/>
            <person name="Magnuson J.K."/>
            <person name="James T.Y."/>
            <person name="O'Malley M.A."/>
            <person name="Stajich J.E."/>
            <person name="Spatafora J.W."/>
            <person name="Visel A."/>
            <person name="Grigoriev I.V."/>
        </authorList>
    </citation>
    <scope>NUCLEOTIDE SEQUENCE [LARGE SCALE GENOMIC DNA]</scope>
    <source>
        <strain evidence="7 8">68-887.2</strain>
    </source>
</reference>
<sequence>MASDTLPDDAWVQCFLSAPPRPLLGSLQRRLQGSTTHVNALAELFKQRAAIEQQYAESLSKLARTAEQGGLSGKAGNDWEKGGGEARLWESVITDISETSASHSTFSAMIKTDFEQPLRDLPNKIVAWRRIGDQDASLEKTLKEYEKTSAKLEKASSKTKSSKTDVLSNELNQLTQSLSSLSPMVYTTYQRLDEERLRGLKEVVVRWGTVRGDMSSRDGERAERAVAGIIGWETTDEVLAVGRRLGGGRSAYSGAGNAPTLSSANTTPRSVRRQSSITGPATPGSDFSPRPAIRQNGSSGNVNSNGPSSFAGGLKSMLGRKGTIARGRSNSNATSTRSGRDPAAFNAIGEEDDGPLGGAANAPPVDDEGFSVAPADRHRSPWDDPDELEPIPNTGRAPLVPTQAPTSGFSQTFSSSPAASAENLTPSSSSAGGQPRLNLAMTSAPIQESEEERQAALAKMQQTLAMPPQQPSRRTTIARGRRDVRNTMFGGVSDDGGLPRLSTGTVLGQETLADSPTGSFSNGGPLSNGAPRQIGRRASQSSVTSNNPFDSPGLGAISAPVLSGHSTESGLRASLSETVNVIIRGGQVQRVQINGEIHVSLRVPRVTGPIHIRLTSFEQLEKIAPNPVYLAQVPDRPGEYFLNSEVLANATSKASAKGTLLFKYQVHVPSGKESLAVPILLEPAFQAKEGETRMILTYSPNSTSTLSPSLLNNLTLAAAFSPGVSVNNVQAKPAGGVWSPATRRMTWSIPDAAEPGKIMARFVTDPGEALVPQGILASWSAEGVLGSGLGVEVVQSDAGLGFEEVNKGVVTGKYIAEVA</sequence>
<dbReference type="InterPro" id="IPR018808">
    <property type="entry name" value="Muniscin_C"/>
</dbReference>
<dbReference type="SUPFAM" id="SSF103657">
    <property type="entry name" value="BAR/IMD domain-like"/>
    <property type="match status" value="1"/>
</dbReference>
<feature type="compositionally biased region" description="Polar residues" evidence="5">
    <location>
        <begin position="502"/>
        <end position="525"/>
    </location>
</feature>
<dbReference type="AlphaFoldDB" id="A0A1Y2AD12"/>
<keyword evidence="4" id="KW-0254">Endocytosis</keyword>
<dbReference type="GO" id="GO:0005737">
    <property type="term" value="C:cytoplasm"/>
    <property type="evidence" value="ECO:0007669"/>
    <property type="project" value="TreeGrafter"/>
</dbReference>
<comment type="subcellular location">
    <subcellularLocation>
        <location evidence="1">Cytoplasm</location>
    </subcellularLocation>
</comment>
<dbReference type="FunCoup" id="A0A1Y2AD12">
    <property type="interactions" value="14"/>
</dbReference>
<dbReference type="OrthoDB" id="1875751at2759"/>
<dbReference type="Pfam" id="PF00611">
    <property type="entry name" value="FCH"/>
    <property type="match status" value="1"/>
</dbReference>
<organism evidence="7 8">
    <name type="scientific">Naematelia encephala</name>
    <dbReference type="NCBI Taxonomy" id="71784"/>
    <lineage>
        <taxon>Eukaryota</taxon>
        <taxon>Fungi</taxon>
        <taxon>Dikarya</taxon>
        <taxon>Basidiomycota</taxon>
        <taxon>Agaricomycotina</taxon>
        <taxon>Tremellomycetes</taxon>
        <taxon>Tremellales</taxon>
        <taxon>Naemateliaceae</taxon>
        <taxon>Naematelia</taxon>
    </lineage>
</organism>
<dbReference type="EMBL" id="MCFC01000135">
    <property type="protein sequence ID" value="ORY20449.1"/>
    <property type="molecule type" value="Genomic_DNA"/>
</dbReference>
<feature type="region of interest" description="Disordered" evidence="5">
    <location>
        <begin position="461"/>
        <end position="552"/>
    </location>
</feature>
<feature type="domain" description="MHD" evidence="6">
    <location>
        <begin position="568"/>
        <end position="819"/>
    </location>
</feature>
<dbReference type="PANTHER" id="PTHR23065">
    <property type="entry name" value="PROLINE-SERINE-THREONINE PHOSPHATASE INTERACTING PROTEIN 1"/>
    <property type="match status" value="1"/>
</dbReference>
<feature type="compositionally biased region" description="Low complexity" evidence="5">
    <location>
        <begin position="296"/>
        <end position="309"/>
    </location>
</feature>
<dbReference type="Proteomes" id="UP000193986">
    <property type="component" value="Unassembled WGS sequence"/>
</dbReference>
<dbReference type="InterPro" id="IPR001060">
    <property type="entry name" value="FCH_dom"/>
</dbReference>
<evidence type="ECO:0000259" key="6">
    <source>
        <dbReference type="PROSITE" id="PS51072"/>
    </source>
</evidence>
<dbReference type="Pfam" id="PF10291">
    <property type="entry name" value="muHD"/>
    <property type="match status" value="1"/>
</dbReference>
<evidence type="ECO:0000256" key="5">
    <source>
        <dbReference type="SAM" id="MobiDB-lite"/>
    </source>
</evidence>
<accession>A0A1Y2AD12</accession>
<evidence type="ECO:0000256" key="4">
    <source>
        <dbReference type="ARBA" id="ARBA00022583"/>
    </source>
</evidence>
<dbReference type="InterPro" id="IPR028565">
    <property type="entry name" value="MHD"/>
</dbReference>
<keyword evidence="3" id="KW-0597">Phosphoprotein</keyword>
<comment type="caution">
    <text evidence="7">The sequence shown here is derived from an EMBL/GenBank/DDBJ whole genome shotgun (WGS) entry which is preliminary data.</text>
</comment>
<evidence type="ECO:0000256" key="2">
    <source>
        <dbReference type="ARBA" id="ARBA00022490"/>
    </source>
</evidence>
<keyword evidence="2" id="KW-0963">Cytoplasm</keyword>
<dbReference type="GO" id="GO:0043226">
    <property type="term" value="C:organelle"/>
    <property type="evidence" value="ECO:0007669"/>
    <property type="project" value="UniProtKB-ARBA"/>
</dbReference>
<evidence type="ECO:0000313" key="7">
    <source>
        <dbReference type="EMBL" id="ORY20449.1"/>
    </source>
</evidence>
<feature type="compositionally biased region" description="Polar residues" evidence="5">
    <location>
        <begin position="259"/>
        <end position="279"/>
    </location>
</feature>
<dbReference type="GO" id="GO:0007010">
    <property type="term" value="P:cytoskeleton organization"/>
    <property type="evidence" value="ECO:0007669"/>
    <property type="project" value="TreeGrafter"/>
</dbReference>
<gene>
    <name evidence="7" type="ORF">BCR39DRAFT_555352</name>
</gene>
<dbReference type="GO" id="GO:0005886">
    <property type="term" value="C:plasma membrane"/>
    <property type="evidence" value="ECO:0007669"/>
    <property type="project" value="TreeGrafter"/>
</dbReference>
<evidence type="ECO:0000313" key="8">
    <source>
        <dbReference type="Proteomes" id="UP000193986"/>
    </source>
</evidence>
<feature type="compositionally biased region" description="Polar residues" evidence="5">
    <location>
        <begin position="538"/>
        <end position="549"/>
    </location>
</feature>
<dbReference type="InParanoid" id="A0A1Y2AD12"/>
<dbReference type="GO" id="GO:0006897">
    <property type="term" value="P:endocytosis"/>
    <property type="evidence" value="ECO:0007669"/>
    <property type="project" value="UniProtKB-KW"/>
</dbReference>
<dbReference type="GO" id="GO:0032153">
    <property type="term" value="C:cell division site"/>
    <property type="evidence" value="ECO:0007669"/>
    <property type="project" value="TreeGrafter"/>
</dbReference>
<feature type="compositionally biased region" description="Polar residues" evidence="5">
    <location>
        <begin position="403"/>
        <end position="432"/>
    </location>
</feature>
<dbReference type="Gene3D" id="1.20.1270.60">
    <property type="entry name" value="Arfaptin homology (AH) domain/BAR domain"/>
    <property type="match status" value="1"/>
</dbReference>
<name>A0A1Y2AD12_9TREE</name>
<keyword evidence="8" id="KW-1185">Reference proteome</keyword>
<dbReference type="InterPro" id="IPR027267">
    <property type="entry name" value="AH/BAR_dom_sf"/>
</dbReference>